<reference evidence="2 3" key="1">
    <citation type="journal article" date="2016" name="Fungal Biol.">
        <title>The genome of Xylona heveae provides a window into fungal endophytism.</title>
        <authorList>
            <person name="Gazis R."/>
            <person name="Kuo A."/>
            <person name="Riley R."/>
            <person name="LaButti K."/>
            <person name="Lipzen A."/>
            <person name="Lin J."/>
            <person name="Amirebrahimi M."/>
            <person name="Hesse C.N."/>
            <person name="Spatafora J.W."/>
            <person name="Henrissat B."/>
            <person name="Hainaut M."/>
            <person name="Grigoriev I.V."/>
            <person name="Hibbett D.S."/>
        </authorList>
    </citation>
    <scope>NUCLEOTIDE SEQUENCE [LARGE SCALE GENOMIC DNA]</scope>
    <source>
        <strain evidence="2 3">TC161</strain>
    </source>
</reference>
<evidence type="ECO:0000256" key="1">
    <source>
        <dbReference type="SAM" id="MobiDB-lite"/>
    </source>
</evidence>
<dbReference type="AlphaFoldDB" id="A0A165ABF7"/>
<dbReference type="OMA" id="WESGSAH"/>
<organism evidence="2 3">
    <name type="scientific">Xylona heveae (strain CBS 132557 / TC161)</name>
    <dbReference type="NCBI Taxonomy" id="1328760"/>
    <lineage>
        <taxon>Eukaryota</taxon>
        <taxon>Fungi</taxon>
        <taxon>Dikarya</taxon>
        <taxon>Ascomycota</taxon>
        <taxon>Pezizomycotina</taxon>
        <taxon>Xylonomycetes</taxon>
        <taxon>Xylonales</taxon>
        <taxon>Xylonaceae</taxon>
        <taxon>Xylona</taxon>
    </lineage>
</organism>
<feature type="region of interest" description="Disordered" evidence="1">
    <location>
        <begin position="226"/>
        <end position="261"/>
    </location>
</feature>
<feature type="region of interest" description="Disordered" evidence="1">
    <location>
        <begin position="303"/>
        <end position="335"/>
    </location>
</feature>
<sequence>MTAAVGHISSRVPFGAIDNPRSPIMKPMVAEQKNMKEFKAPVAKMGSVVPRNRPIPIMRDTVSSAKKRPLAPCVFEDADTENIDPTMSDSASKRAKNEPMTIDKMMRMVESIPGRSVIHPFRSPQTTYNARKSSAGRSPKQNNSFTRRRVSAPLTRVDPPASLKYPPAMTMNFSIDSILAGSSNTRTTKPKPKQSRASPKKPMPDSWYFDIYEDTPEDEAQNLMEHSAGQLDISDDEARDAEKKDPGKENTPPPDHEESDARIIQEDLLAPGSREALAELDTSDFFGVGLDAYSIQLIEEDDYDFPDTDDEAGEADAEPVAEPVTEPVIEAEAEN</sequence>
<feature type="compositionally biased region" description="Basic and acidic residues" evidence="1">
    <location>
        <begin position="240"/>
        <end position="261"/>
    </location>
</feature>
<protein>
    <submittedName>
        <fullName evidence="2">Uncharacterized protein</fullName>
    </submittedName>
</protein>
<dbReference type="GeneID" id="28900724"/>
<evidence type="ECO:0000313" key="3">
    <source>
        <dbReference type="Proteomes" id="UP000076632"/>
    </source>
</evidence>
<dbReference type="InParanoid" id="A0A165ABF7"/>
<feature type="compositionally biased region" description="Polar residues" evidence="1">
    <location>
        <begin position="123"/>
        <end position="145"/>
    </location>
</feature>
<name>A0A165ABF7_XYLHT</name>
<feature type="region of interest" description="Disordered" evidence="1">
    <location>
        <begin position="181"/>
        <end position="209"/>
    </location>
</feature>
<dbReference type="Proteomes" id="UP000076632">
    <property type="component" value="Unassembled WGS sequence"/>
</dbReference>
<dbReference type="OrthoDB" id="425602at2759"/>
<evidence type="ECO:0000313" key="2">
    <source>
        <dbReference type="EMBL" id="KZF20210.1"/>
    </source>
</evidence>
<keyword evidence="3" id="KW-1185">Reference proteome</keyword>
<feature type="region of interest" description="Disordered" evidence="1">
    <location>
        <begin position="114"/>
        <end position="168"/>
    </location>
</feature>
<gene>
    <name evidence="2" type="ORF">L228DRAFT_272830</name>
</gene>
<dbReference type="STRING" id="1328760.A0A165ABF7"/>
<accession>A0A165ABF7</accession>
<dbReference type="RefSeq" id="XP_018185765.1">
    <property type="nucleotide sequence ID" value="XM_018335587.1"/>
</dbReference>
<feature type="compositionally biased region" description="Acidic residues" evidence="1">
    <location>
        <begin position="303"/>
        <end position="319"/>
    </location>
</feature>
<proteinExistence type="predicted"/>
<dbReference type="EMBL" id="KV407463">
    <property type="protein sequence ID" value="KZF20210.1"/>
    <property type="molecule type" value="Genomic_DNA"/>
</dbReference>